<gene>
    <name evidence="2" type="ORF">PXEA_LOCUS15246</name>
</gene>
<protein>
    <submittedName>
        <fullName evidence="2">Uncharacterized protein</fullName>
    </submittedName>
</protein>
<keyword evidence="3" id="KW-1185">Reference proteome</keyword>
<accession>A0A3S5AJK4</accession>
<evidence type="ECO:0000313" key="3">
    <source>
        <dbReference type="Proteomes" id="UP000784294"/>
    </source>
</evidence>
<proteinExistence type="predicted"/>
<organism evidence="2 3">
    <name type="scientific">Protopolystoma xenopodis</name>
    <dbReference type="NCBI Taxonomy" id="117903"/>
    <lineage>
        <taxon>Eukaryota</taxon>
        <taxon>Metazoa</taxon>
        <taxon>Spiralia</taxon>
        <taxon>Lophotrochozoa</taxon>
        <taxon>Platyhelminthes</taxon>
        <taxon>Monogenea</taxon>
        <taxon>Polyopisthocotylea</taxon>
        <taxon>Polystomatidea</taxon>
        <taxon>Polystomatidae</taxon>
        <taxon>Protopolystoma</taxon>
    </lineage>
</organism>
<dbReference type="Proteomes" id="UP000784294">
    <property type="component" value="Unassembled WGS sequence"/>
</dbReference>
<dbReference type="EMBL" id="CAAALY010053199">
    <property type="protein sequence ID" value="VEL21806.1"/>
    <property type="molecule type" value="Genomic_DNA"/>
</dbReference>
<feature type="compositionally biased region" description="Low complexity" evidence="1">
    <location>
        <begin position="116"/>
        <end position="128"/>
    </location>
</feature>
<dbReference type="AlphaFoldDB" id="A0A3S5AJK4"/>
<name>A0A3S5AJK4_9PLAT</name>
<sequence>MTTYAIVYYVSNRKCCSTLNLVTIDAAETRASWLTLVSSTPDPIGIKSVQLCPFVTSPSFVTAPTLLYATAQSGSFTTTTNTVTAASSVMLLPSHSLPQAPPVLVPLGLTAQSSSSPGISSIPYHSPGQSQPQLHQQPVKGMLI</sequence>
<comment type="caution">
    <text evidence="2">The sequence shown here is derived from an EMBL/GenBank/DDBJ whole genome shotgun (WGS) entry which is preliminary data.</text>
</comment>
<evidence type="ECO:0000256" key="1">
    <source>
        <dbReference type="SAM" id="MobiDB-lite"/>
    </source>
</evidence>
<feature type="region of interest" description="Disordered" evidence="1">
    <location>
        <begin position="116"/>
        <end position="144"/>
    </location>
</feature>
<evidence type="ECO:0000313" key="2">
    <source>
        <dbReference type="EMBL" id="VEL21806.1"/>
    </source>
</evidence>
<reference evidence="2" key="1">
    <citation type="submission" date="2018-11" db="EMBL/GenBank/DDBJ databases">
        <authorList>
            <consortium name="Pathogen Informatics"/>
        </authorList>
    </citation>
    <scope>NUCLEOTIDE SEQUENCE</scope>
</reference>